<name>A0ACC2DT69_DIPCM</name>
<evidence type="ECO:0000313" key="2">
    <source>
        <dbReference type="Proteomes" id="UP001162992"/>
    </source>
</evidence>
<organism evidence="1 2">
    <name type="scientific">Diphasiastrum complanatum</name>
    <name type="common">Issler's clubmoss</name>
    <name type="synonym">Lycopodium complanatum</name>
    <dbReference type="NCBI Taxonomy" id="34168"/>
    <lineage>
        <taxon>Eukaryota</taxon>
        <taxon>Viridiplantae</taxon>
        <taxon>Streptophyta</taxon>
        <taxon>Embryophyta</taxon>
        <taxon>Tracheophyta</taxon>
        <taxon>Lycopodiopsida</taxon>
        <taxon>Lycopodiales</taxon>
        <taxon>Lycopodiaceae</taxon>
        <taxon>Lycopodioideae</taxon>
        <taxon>Diphasiastrum</taxon>
    </lineage>
</organism>
<gene>
    <name evidence="1" type="ORF">O6H91_05G127000</name>
</gene>
<dbReference type="EMBL" id="CM055096">
    <property type="protein sequence ID" value="KAJ7557442.1"/>
    <property type="molecule type" value="Genomic_DNA"/>
</dbReference>
<dbReference type="Proteomes" id="UP001162992">
    <property type="component" value="Chromosome 5"/>
</dbReference>
<proteinExistence type="predicted"/>
<comment type="caution">
    <text evidence="1">The sequence shown here is derived from an EMBL/GenBank/DDBJ whole genome shotgun (WGS) entry which is preliminary data.</text>
</comment>
<reference evidence="2" key="1">
    <citation type="journal article" date="2024" name="Proc. Natl. Acad. Sci. U.S.A.">
        <title>Extraordinary preservation of gene collinearity over three hundred million years revealed in homosporous lycophytes.</title>
        <authorList>
            <person name="Li C."/>
            <person name="Wickell D."/>
            <person name="Kuo L.Y."/>
            <person name="Chen X."/>
            <person name="Nie B."/>
            <person name="Liao X."/>
            <person name="Peng D."/>
            <person name="Ji J."/>
            <person name="Jenkins J."/>
            <person name="Williams M."/>
            <person name="Shu S."/>
            <person name="Plott C."/>
            <person name="Barry K."/>
            <person name="Rajasekar S."/>
            <person name="Grimwood J."/>
            <person name="Han X."/>
            <person name="Sun S."/>
            <person name="Hou Z."/>
            <person name="He W."/>
            <person name="Dai G."/>
            <person name="Sun C."/>
            <person name="Schmutz J."/>
            <person name="Leebens-Mack J.H."/>
            <person name="Li F.W."/>
            <person name="Wang L."/>
        </authorList>
    </citation>
    <scope>NUCLEOTIDE SEQUENCE [LARGE SCALE GENOMIC DNA]</scope>
    <source>
        <strain evidence="2">cv. PW_Plant_1</strain>
    </source>
</reference>
<keyword evidence="2" id="KW-1185">Reference proteome</keyword>
<sequence>MASTLIDSISHIRTQGLPFAAPKEPLRTTEASLVREVLQMLQGLAGAWMLWDESSQHFILRKGTHVSHLSQSSLSLLLQPFLQAATSLRKVELFTRMVAEVVANSCVVPRVWGCPTLEAFGNSVSLQLEWLRNAALEMEIKAVIAGSGSTVTLLSLSASMARVCAGADFLGHVVVAITPQQETHEKTNSYAALMAENILSFLFEELNQFCLLEDGEEDACRTLLLLFVGSLQPYVDSLDTWLQEGNLYDPFGQIFFYSNGSVRLDDPKFWRSGYCLRQHSSVGVGVPLYKGSKIEGDQGSPSHENKLNSCSFSEDDSQKGHIKSSEPKLHVKTADQLTSLPCSEDHQGLICPVFLQPLAKSIVSAGKSLQLLRFVKQEHFDVMSCGSKIFGDSSATAVSFPVLPIASYFHSLNIDKKLAEDETKLSLHRNSTQAANCYSMASENVVTNRICHQQGQGHSLFEQFCLSLQNLLVERSIKSEVADSIELKTQKKGADSSFQKDQEDENTKEVLGSLGCPPNGILFRTQPAVTMSREHSHDATGVDTSDLHHVNSWNMELMKLKLSSARYGRKLRYPDASTVSNKRFGDVLHMQLSLEGYNGLPPLEDVEMREAIFRKNCEDTESLSNEEKLKSNSDTDKSPNTNIVGCNNDGDSKLSRTCTDYSHGDGCGSLVTSFMKLDIRAVQKLLPYPTLLPIFQEGFRISDMLQPQAKDKVVKQILNWLQEFNAKMTLSPAVMVQECLLSFIQKQVITVGRQLLEKLMGEWRLMEELALLRAIYLVGSGDLLQQFTAVLFNKLDRGEPWDDFYELNTLLQESVRSSTDASLQTALDSLFVKVVPQVNATGEAVVSVPLHALGRNLTFDIDTLDSLQFSYKVAWPLELIIDDSAMKKYNQVMLFLLKVKRAKHALDKACRWTWKNGGGDTANHKQQLLLQQKLMHFVNTLHQYVMDRVLYSAWVELCEGMALASSLDEVITCHDMYLTSIQRQCFVAPDKLWTLIASRVKTVLGLALDYYSIQRTLCGGGGSALGMVARCQLEVGKVERQFDECMVFLLRVLSFKLNVGHFPHLTDLITRINYNYYYMSENGHLLTPIPETVQQLKANRS</sequence>
<protein>
    <submittedName>
        <fullName evidence="1">Uncharacterized protein</fullName>
    </submittedName>
</protein>
<accession>A0ACC2DT69</accession>
<evidence type="ECO:0000313" key="1">
    <source>
        <dbReference type="EMBL" id="KAJ7557442.1"/>
    </source>
</evidence>